<keyword evidence="4" id="KW-0676">Redox-active center</keyword>
<organism evidence="6 7">
    <name type="scientific">Natronoflexus pectinivorans</name>
    <dbReference type="NCBI Taxonomy" id="682526"/>
    <lineage>
        <taxon>Bacteria</taxon>
        <taxon>Pseudomonadati</taxon>
        <taxon>Bacteroidota</taxon>
        <taxon>Bacteroidia</taxon>
        <taxon>Marinilabiliales</taxon>
        <taxon>Marinilabiliaceae</taxon>
        <taxon>Natronoflexus</taxon>
    </lineage>
</organism>
<dbReference type="GO" id="GO:0030313">
    <property type="term" value="C:cell envelope"/>
    <property type="evidence" value="ECO:0007669"/>
    <property type="project" value="UniProtKB-SubCell"/>
</dbReference>
<evidence type="ECO:0000313" key="6">
    <source>
        <dbReference type="EMBL" id="TCO07682.1"/>
    </source>
</evidence>
<accession>A0A4R2GHS2</accession>
<dbReference type="GO" id="GO:0016491">
    <property type="term" value="F:oxidoreductase activity"/>
    <property type="evidence" value="ECO:0007669"/>
    <property type="project" value="InterPro"/>
</dbReference>
<dbReference type="EMBL" id="SLWK01000007">
    <property type="protein sequence ID" value="TCO07682.1"/>
    <property type="molecule type" value="Genomic_DNA"/>
</dbReference>
<keyword evidence="3" id="KW-1015">Disulfide bond</keyword>
<dbReference type="Gene3D" id="3.40.30.10">
    <property type="entry name" value="Glutaredoxin"/>
    <property type="match status" value="1"/>
</dbReference>
<dbReference type="GO" id="GO:0016209">
    <property type="term" value="F:antioxidant activity"/>
    <property type="evidence" value="ECO:0007669"/>
    <property type="project" value="InterPro"/>
</dbReference>
<dbReference type="RefSeq" id="WP_243699392.1">
    <property type="nucleotide sequence ID" value="NZ_SLWK01000007.1"/>
</dbReference>
<gene>
    <name evidence="6" type="ORF">EV194_10766</name>
</gene>
<feature type="domain" description="Thioredoxin" evidence="5">
    <location>
        <begin position="231"/>
        <end position="366"/>
    </location>
</feature>
<name>A0A4R2GHS2_9BACT</name>
<reference evidence="6 7" key="1">
    <citation type="submission" date="2019-03" db="EMBL/GenBank/DDBJ databases">
        <title>Genomic Encyclopedia of Type Strains, Phase IV (KMG-IV): sequencing the most valuable type-strain genomes for metagenomic binning, comparative biology and taxonomic classification.</title>
        <authorList>
            <person name="Goeker M."/>
        </authorList>
    </citation>
    <scope>NUCLEOTIDE SEQUENCE [LARGE SCALE GENOMIC DNA]</scope>
    <source>
        <strain evidence="6 7">DSM 24179</strain>
    </source>
</reference>
<dbReference type="SUPFAM" id="SSF52833">
    <property type="entry name" value="Thioredoxin-like"/>
    <property type="match status" value="1"/>
</dbReference>
<dbReference type="PANTHER" id="PTHR42852:SF6">
    <property type="entry name" value="THIOL:DISULFIDE INTERCHANGE PROTEIN DSBE"/>
    <property type="match status" value="1"/>
</dbReference>
<dbReference type="Pfam" id="PF00578">
    <property type="entry name" value="AhpC-TSA"/>
    <property type="match status" value="1"/>
</dbReference>
<comment type="caution">
    <text evidence="6">The sequence shown here is derived from an EMBL/GenBank/DDBJ whole genome shotgun (WGS) entry which is preliminary data.</text>
</comment>
<dbReference type="InterPro" id="IPR036249">
    <property type="entry name" value="Thioredoxin-like_sf"/>
</dbReference>
<proteinExistence type="predicted"/>
<dbReference type="Pfam" id="PF14289">
    <property type="entry name" value="DUF4369"/>
    <property type="match status" value="1"/>
</dbReference>
<dbReference type="PROSITE" id="PS51257">
    <property type="entry name" value="PROKAR_LIPOPROTEIN"/>
    <property type="match status" value="1"/>
</dbReference>
<dbReference type="PROSITE" id="PS51352">
    <property type="entry name" value="THIOREDOXIN_2"/>
    <property type="match status" value="1"/>
</dbReference>
<comment type="subcellular location">
    <subcellularLocation>
        <location evidence="1">Cell envelope</location>
    </subcellularLocation>
</comment>
<dbReference type="PANTHER" id="PTHR42852">
    <property type="entry name" value="THIOL:DISULFIDE INTERCHANGE PROTEIN DSBE"/>
    <property type="match status" value="1"/>
</dbReference>
<dbReference type="InterPro" id="IPR050553">
    <property type="entry name" value="Thioredoxin_ResA/DsbE_sf"/>
</dbReference>
<keyword evidence="7" id="KW-1185">Reference proteome</keyword>
<evidence type="ECO:0000256" key="4">
    <source>
        <dbReference type="ARBA" id="ARBA00023284"/>
    </source>
</evidence>
<evidence type="ECO:0000256" key="3">
    <source>
        <dbReference type="ARBA" id="ARBA00023157"/>
    </source>
</evidence>
<keyword evidence="2" id="KW-0201">Cytochrome c-type biogenesis</keyword>
<evidence type="ECO:0000256" key="2">
    <source>
        <dbReference type="ARBA" id="ARBA00022748"/>
    </source>
</evidence>
<dbReference type="AlphaFoldDB" id="A0A4R2GHS2"/>
<dbReference type="CDD" id="cd02966">
    <property type="entry name" value="TlpA_like_family"/>
    <property type="match status" value="1"/>
</dbReference>
<dbReference type="InterPro" id="IPR000866">
    <property type="entry name" value="AhpC/TSA"/>
</dbReference>
<evidence type="ECO:0000259" key="5">
    <source>
        <dbReference type="PROSITE" id="PS51352"/>
    </source>
</evidence>
<dbReference type="InterPro" id="IPR025380">
    <property type="entry name" value="DUF4369"/>
</dbReference>
<evidence type="ECO:0000313" key="7">
    <source>
        <dbReference type="Proteomes" id="UP000295221"/>
    </source>
</evidence>
<sequence length="366" mass="41422">MMKNVFFALATTIILAACSSDSYKLSGKFDDVTTGTVYLKKITEFGIEDVDTTELVNGAFTFEGSVEHPELYLIFHGTNRVPAALFIENTNITITGSTTDMEAVEIKGSRLNNLFKKFNDDIPHIEKVEKMREEFFMAQSSGDQSTMESIMADMQVIIEEQQNYYRNFVKENSNNVVGAFLALNMAQALEVEELEEILEKLEANLSGHPYVVQLKEFLAPMQTQRAAEAALSVGNEAPVFTLSDIEGNPVSLDQYRGKYVFLDFWAAWCRPCRMENPILKRAYDRFGGDEFEIVSVSLDETTEAWKKAVEEDQLNWVLVHDPMGSVAQTYAVQSIPNTWLLDRDGNIMHKQLRGEELIEVLEELLN</sequence>
<protein>
    <submittedName>
        <fullName evidence="6">Peroxiredoxin</fullName>
    </submittedName>
</protein>
<dbReference type="GO" id="GO:0017004">
    <property type="term" value="P:cytochrome complex assembly"/>
    <property type="evidence" value="ECO:0007669"/>
    <property type="project" value="UniProtKB-KW"/>
</dbReference>
<dbReference type="Proteomes" id="UP000295221">
    <property type="component" value="Unassembled WGS sequence"/>
</dbReference>
<evidence type="ECO:0000256" key="1">
    <source>
        <dbReference type="ARBA" id="ARBA00004196"/>
    </source>
</evidence>
<dbReference type="InterPro" id="IPR013766">
    <property type="entry name" value="Thioredoxin_domain"/>
</dbReference>